<dbReference type="EMBL" id="OC860644">
    <property type="protein sequence ID" value="CAD7628758.1"/>
    <property type="molecule type" value="Genomic_DNA"/>
</dbReference>
<evidence type="ECO:0000256" key="2">
    <source>
        <dbReference type="ARBA" id="ARBA00022946"/>
    </source>
</evidence>
<sequence length="377" mass="43578">MFAQFVDTRRVFIINRCLRTGVNGRDWRPTPDGKDEEVLTIERSPPVLNKQSVNSNNVLDIMAITGREVDDRHIDALSEDIDPEVLDELSPALVHSFNLAAFAEKSATLQTLVKLGVNLSLIERKSPQTAQNVLKLDFESDIKPYVQWLVDSGVPPSQLGLLLTKNPRLLSQHIDDLNVRLNYLRSKRFTQHMIAEIIIKAPKLLNISTKGIDHNLGFIQKEFHLTADELRNVVMSDARIALLHNMSYRKLTFAFKEEFGFNSHEIKHMLMRFASLFYSIAINERRHRKCVQIFDLIHNEMKIPHELIYKFPQILDRHYGIIEERHLYLNTLGRAQYESKLPLYVPLSAFCELDDIQFCDKIAKTNVHDFNAFCKTL</sequence>
<evidence type="ECO:0000313" key="3">
    <source>
        <dbReference type="EMBL" id="CAD7628758.1"/>
    </source>
</evidence>
<accession>A0A7R9KSV3</accession>
<dbReference type="InterPro" id="IPR003690">
    <property type="entry name" value="MTERF"/>
</dbReference>
<evidence type="ECO:0000256" key="1">
    <source>
        <dbReference type="ARBA" id="ARBA00007692"/>
    </source>
</evidence>
<evidence type="ECO:0000313" key="4">
    <source>
        <dbReference type="Proteomes" id="UP000759131"/>
    </source>
</evidence>
<dbReference type="PANTHER" id="PTHR13068:SF112">
    <property type="entry name" value="TRANSCRIPTION TERMINATION FACTOR 3, MITOCHONDRIAL"/>
    <property type="match status" value="1"/>
</dbReference>
<dbReference type="GO" id="GO:0006390">
    <property type="term" value="P:mitochondrial transcription"/>
    <property type="evidence" value="ECO:0007669"/>
    <property type="project" value="TreeGrafter"/>
</dbReference>
<dbReference type="GO" id="GO:0061668">
    <property type="term" value="P:mitochondrial ribosome assembly"/>
    <property type="evidence" value="ECO:0007669"/>
    <property type="project" value="TreeGrafter"/>
</dbReference>
<reference evidence="3" key="1">
    <citation type="submission" date="2020-11" db="EMBL/GenBank/DDBJ databases">
        <authorList>
            <person name="Tran Van P."/>
        </authorList>
    </citation>
    <scope>NUCLEOTIDE SEQUENCE</scope>
</reference>
<protein>
    <submittedName>
        <fullName evidence="3">Uncharacterized protein</fullName>
    </submittedName>
</protein>
<keyword evidence="4" id="KW-1185">Reference proteome</keyword>
<dbReference type="EMBL" id="CAJPIZ010006069">
    <property type="protein sequence ID" value="CAG2109188.1"/>
    <property type="molecule type" value="Genomic_DNA"/>
</dbReference>
<name>A0A7R9KSV3_9ACAR</name>
<dbReference type="OrthoDB" id="637682at2759"/>
<dbReference type="Proteomes" id="UP000759131">
    <property type="component" value="Unassembled WGS sequence"/>
</dbReference>
<dbReference type="GO" id="GO:0005739">
    <property type="term" value="C:mitochondrion"/>
    <property type="evidence" value="ECO:0007669"/>
    <property type="project" value="TreeGrafter"/>
</dbReference>
<dbReference type="AlphaFoldDB" id="A0A7R9KSV3"/>
<dbReference type="PANTHER" id="PTHR13068">
    <property type="entry name" value="CGI-12 PROTEIN-RELATED"/>
    <property type="match status" value="1"/>
</dbReference>
<comment type="similarity">
    <text evidence="1">Belongs to the mTERF family.</text>
</comment>
<dbReference type="SMART" id="SM00733">
    <property type="entry name" value="Mterf"/>
    <property type="match status" value="3"/>
</dbReference>
<dbReference type="InterPro" id="IPR038538">
    <property type="entry name" value="MTERF_sf"/>
</dbReference>
<proteinExistence type="inferred from homology"/>
<dbReference type="Pfam" id="PF02536">
    <property type="entry name" value="mTERF"/>
    <property type="match status" value="1"/>
</dbReference>
<dbReference type="GO" id="GO:0003676">
    <property type="term" value="F:nucleic acid binding"/>
    <property type="evidence" value="ECO:0007669"/>
    <property type="project" value="InterPro"/>
</dbReference>
<gene>
    <name evidence="3" type="ORF">OSB1V03_LOCUS9179</name>
</gene>
<organism evidence="3">
    <name type="scientific">Medioppia subpectinata</name>
    <dbReference type="NCBI Taxonomy" id="1979941"/>
    <lineage>
        <taxon>Eukaryota</taxon>
        <taxon>Metazoa</taxon>
        <taxon>Ecdysozoa</taxon>
        <taxon>Arthropoda</taxon>
        <taxon>Chelicerata</taxon>
        <taxon>Arachnida</taxon>
        <taxon>Acari</taxon>
        <taxon>Acariformes</taxon>
        <taxon>Sarcoptiformes</taxon>
        <taxon>Oribatida</taxon>
        <taxon>Brachypylina</taxon>
        <taxon>Oppioidea</taxon>
        <taxon>Oppiidae</taxon>
        <taxon>Medioppia</taxon>
    </lineage>
</organism>
<dbReference type="Gene3D" id="1.25.70.10">
    <property type="entry name" value="Transcription termination factor 3, mitochondrial"/>
    <property type="match status" value="1"/>
</dbReference>
<keyword evidence="2" id="KW-0809">Transit peptide</keyword>